<dbReference type="InterPro" id="IPR006461">
    <property type="entry name" value="PLAC_motif_containing"/>
</dbReference>
<reference evidence="2" key="1">
    <citation type="journal article" date="2023" name="Mol. Biol. Evol.">
        <title>Third-Generation Sequencing Reveals the Adaptive Role of the Epigenome in Three Deep-Sea Polychaetes.</title>
        <authorList>
            <person name="Perez M."/>
            <person name="Aroh O."/>
            <person name="Sun Y."/>
            <person name="Lan Y."/>
            <person name="Juniper S.K."/>
            <person name="Young C.R."/>
            <person name="Angers B."/>
            <person name="Qian P.Y."/>
        </authorList>
    </citation>
    <scope>NUCLEOTIDE SEQUENCE</scope>
    <source>
        <strain evidence="2">R07B-5</strain>
    </source>
</reference>
<sequence length="113" mass="12320">MEGQQQTVVVVQQPVAGGAGGQLREWNDGVFSCFSDFGSCIYGYFCIHCLMCNVSTRLGENCLAAHVALPALRTKLRVANGIEGGVCNDWCCSQCFLPCVVCQMDRELKHLGR</sequence>
<protein>
    <submittedName>
        <fullName evidence="2">Uncharacterized protein</fullName>
    </submittedName>
</protein>
<evidence type="ECO:0000313" key="3">
    <source>
        <dbReference type="Proteomes" id="UP001209878"/>
    </source>
</evidence>
<organism evidence="2 3">
    <name type="scientific">Ridgeia piscesae</name>
    <name type="common">Tubeworm</name>
    <dbReference type="NCBI Taxonomy" id="27915"/>
    <lineage>
        <taxon>Eukaryota</taxon>
        <taxon>Metazoa</taxon>
        <taxon>Spiralia</taxon>
        <taxon>Lophotrochozoa</taxon>
        <taxon>Annelida</taxon>
        <taxon>Polychaeta</taxon>
        <taxon>Sedentaria</taxon>
        <taxon>Canalipalpata</taxon>
        <taxon>Sabellida</taxon>
        <taxon>Siboglinidae</taxon>
        <taxon>Ridgeia</taxon>
    </lineage>
</organism>
<dbReference type="NCBIfam" id="TIGR01571">
    <property type="entry name" value="A_thal_Cys_rich"/>
    <property type="match status" value="1"/>
</dbReference>
<name>A0AAD9L4J6_RIDPI</name>
<gene>
    <name evidence="2" type="ORF">NP493_337g02060</name>
</gene>
<comment type="similarity">
    <text evidence="1">Belongs to the cornifelin family.</text>
</comment>
<dbReference type="EMBL" id="JAODUO010000337">
    <property type="protein sequence ID" value="KAK2182766.1"/>
    <property type="molecule type" value="Genomic_DNA"/>
</dbReference>
<dbReference type="Pfam" id="PF04749">
    <property type="entry name" value="PLAC8"/>
    <property type="match status" value="1"/>
</dbReference>
<dbReference type="AlphaFoldDB" id="A0AAD9L4J6"/>
<comment type="caution">
    <text evidence="2">The sequence shown here is derived from an EMBL/GenBank/DDBJ whole genome shotgun (WGS) entry which is preliminary data.</text>
</comment>
<keyword evidence="3" id="KW-1185">Reference proteome</keyword>
<evidence type="ECO:0000256" key="1">
    <source>
        <dbReference type="ARBA" id="ARBA00009024"/>
    </source>
</evidence>
<dbReference type="PANTHER" id="PTHR15907">
    <property type="entry name" value="DUF614 FAMILY PROTEIN-RELATED"/>
    <property type="match status" value="1"/>
</dbReference>
<evidence type="ECO:0000313" key="2">
    <source>
        <dbReference type="EMBL" id="KAK2182766.1"/>
    </source>
</evidence>
<dbReference type="Proteomes" id="UP001209878">
    <property type="component" value="Unassembled WGS sequence"/>
</dbReference>
<proteinExistence type="inferred from homology"/>
<accession>A0AAD9L4J6</accession>